<dbReference type="KEGG" id="acob:P0Y56_06615"/>
<evidence type="ECO:0000256" key="1">
    <source>
        <dbReference type="SAM" id="Coils"/>
    </source>
</evidence>
<sequence>MACEQEQTELDAVIAQLAQEAQAEADALAKRAESEAAKVGAGLEDDPAVLEAIGAAGGGAIGGPAGGAVGAAIGRVIGQFFTIEIEMRRVNFSLDLPEFRMTTKEIAFDLPAVTLRNRDIIFHTPSTRLERVKVGETPHTRCEGGGWLGLPSCTITWTPNYIDVPVPFMQEQRIVIGVPEVTMERKEISFDVPETRMERQEVGFDVPSVTLRSRLDQAARVQAEAEEMTGRYQGEAAVLAKKAKEAAKERLVPKVSGVFACHRRQIEAQLQSAPLQFDPAIASTQRALAEMSARGVPSDDDDYVTLNRSLGDLIAQRQALVAELQKALDQLTAAEQDAAHQIVGS</sequence>
<dbReference type="AlphaFoldDB" id="A0AAJ6BQY6"/>
<accession>A0AAJ6BQY6</accession>
<organism evidence="2 3">
    <name type="scientific">Candidatus Andeanibacterium colombiense</name>
    <dbReference type="NCBI Taxonomy" id="3121345"/>
    <lineage>
        <taxon>Bacteria</taxon>
        <taxon>Pseudomonadati</taxon>
        <taxon>Pseudomonadota</taxon>
        <taxon>Alphaproteobacteria</taxon>
        <taxon>Sphingomonadales</taxon>
        <taxon>Sphingomonadaceae</taxon>
        <taxon>Candidatus Andeanibacterium</taxon>
    </lineage>
</organism>
<dbReference type="Proteomes" id="UP001218362">
    <property type="component" value="Chromosome"/>
</dbReference>
<feature type="coiled-coil region" evidence="1">
    <location>
        <begin position="310"/>
        <end position="341"/>
    </location>
</feature>
<protein>
    <submittedName>
        <fullName evidence="2">Uncharacterized protein</fullName>
    </submittedName>
</protein>
<name>A0AAJ6BQY6_9SPHN</name>
<evidence type="ECO:0000313" key="2">
    <source>
        <dbReference type="EMBL" id="WEK47965.1"/>
    </source>
</evidence>
<evidence type="ECO:0000313" key="3">
    <source>
        <dbReference type="Proteomes" id="UP001218362"/>
    </source>
</evidence>
<keyword evidence="1" id="KW-0175">Coiled coil</keyword>
<proteinExistence type="predicted"/>
<gene>
    <name evidence="2" type="ORF">P0Y56_06615</name>
</gene>
<reference evidence="2" key="1">
    <citation type="submission" date="2023-03" db="EMBL/GenBank/DDBJ databases">
        <title>Andean soil-derived lignocellulolytic bacterial consortium as a source of novel taxa and putative plastic-active enzymes.</title>
        <authorList>
            <person name="Diaz-Garcia L."/>
            <person name="Chuvochina M."/>
            <person name="Feuerriegel G."/>
            <person name="Bunk B."/>
            <person name="Sproer C."/>
            <person name="Streit W.R."/>
            <person name="Rodriguez L.M."/>
            <person name="Overmann J."/>
            <person name="Jimenez D.J."/>
        </authorList>
    </citation>
    <scope>NUCLEOTIDE SEQUENCE</scope>
    <source>
        <strain evidence="2">MAG 26</strain>
    </source>
</reference>
<dbReference type="EMBL" id="CP119316">
    <property type="protein sequence ID" value="WEK47965.1"/>
    <property type="molecule type" value="Genomic_DNA"/>
</dbReference>